<feature type="region of interest" description="Disordered" evidence="2">
    <location>
        <begin position="188"/>
        <end position="216"/>
    </location>
</feature>
<organism evidence="3 4">
    <name type="scientific">Pseudomarimonas arenosa</name>
    <dbReference type="NCBI Taxonomy" id="2774145"/>
    <lineage>
        <taxon>Bacteria</taxon>
        <taxon>Pseudomonadati</taxon>
        <taxon>Pseudomonadota</taxon>
        <taxon>Gammaproteobacteria</taxon>
        <taxon>Lysobacterales</taxon>
        <taxon>Lysobacteraceae</taxon>
        <taxon>Pseudomarimonas</taxon>
    </lineage>
</organism>
<comment type="caution">
    <text evidence="3">The sequence shown here is derived from an EMBL/GenBank/DDBJ whole genome shotgun (WGS) entry which is preliminary data.</text>
</comment>
<keyword evidence="4" id="KW-1185">Reference proteome</keyword>
<dbReference type="Gene3D" id="1.10.287.110">
    <property type="entry name" value="DnaJ domain"/>
    <property type="match status" value="1"/>
</dbReference>
<evidence type="ECO:0000256" key="2">
    <source>
        <dbReference type="SAM" id="MobiDB-lite"/>
    </source>
</evidence>
<dbReference type="SUPFAM" id="SSF46565">
    <property type="entry name" value="Chaperone J-domain"/>
    <property type="match status" value="1"/>
</dbReference>
<sequence length="401" mass="45945">MPRTPPSQTSLFGEAADPATLVTLDLPRASQGKAQQQFNKLSNQIRRERERLAIWEAFLPQLHSRLERELVPVEKEIRERQLALVRALDALIQRPPPGLRLTRKQRDKVCATLLDIVHNLQSSEADAELDALCERYTERDPEMQELEMAFTEAMLSDVFGEDFVNGHTASNVDELLQHARQQFEDHWDEQVHPKQGRSKRRASAGPQAGQPSAAEASTAVREIYRKLASALHPDREPDLAERERKTGLMQRVNQAYEKKDLLSLLGLQIEIEQIDTKQLADLPDARLKHYNQVLRQQLEALRDQLRELASPLQSWLDLEPRLEDTRAVESAVHARIRSAKRLVMSLTRDLEWLADPGRQKSWINALPDPEASLADRDFLAMLMPTTAARRKPGRRPGRRRR</sequence>
<dbReference type="Proteomes" id="UP000613768">
    <property type="component" value="Unassembled WGS sequence"/>
</dbReference>
<evidence type="ECO:0000256" key="1">
    <source>
        <dbReference type="ARBA" id="ARBA00023186"/>
    </source>
</evidence>
<dbReference type="InterPro" id="IPR001623">
    <property type="entry name" value="DnaJ_domain"/>
</dbReference>
<evidence type="ECO:0000313" key="3">
    <source>
        <dbReference type="EMBL" id="MBD8524275.1"/>
    </source>
</evidence>
<protein>
    <submittedName>
        <fullName evidence="3">J domain-containing protein</fullName>
    </submittedName>
</protein>
<dbReference type="InterPro" id="IPR036869">
    <property type="entry name" value="J_dom_sf"/>
</dbReference>
<accession>A0AAW3ZH36</accession>
<dbReference type="CDD" id="cd06257">
    <property type="entry name" value="DnaJ"/>
    <property type="match status" value="1"/>
</dbReference>
<keyword evidence="1" id="KW-0143">Chaperone</keyword>
<dbReference type="EMBL" id="JACYTR010000001">
    <property type="protein sequence ID" value="MBD8524275.1"/>
    <property type="molecule type" value="Genomic_DNA"/>
</dbReference>
<reference evidence="3 4" key="1">
    <citation type="submission" date="2020-09" db="EMBL/GenBank/DDBJ databases">
        <title>Pseudoxanthomonas sp. CAU 1598 isolated from sand of Yaerae Beach.</title>
        <authorList>
            <person name="Kim W."/>
        </authorList>
    </citation>
    <scope>NUCLEOTIDE SEQUENCE [LARGE SCALE GENOMIC DNA]</scope>
    <source>
        <strain evidence="3 4">CAU 1598</strain>
    </source>
</reference>
<dbReference type="AlphaFoldDB" id="A0AAW3ZH36"/>
<dbReference type="RefSeq" id="WP_192027617.1">
    <property type="nucleotide sequence ID" value="NZ_JACYTR010000001.1"/>
</dbReference>
<evidence type="ECO:0000313" key="4">
    <source>
        <dbReference type="Proteomes" id="UP000613768"/>
    </source>
</evidence>
<proteinExistence type="predicted"/>
<gene>
    <name evidence="3" type="ORF">IFO71_00830</name>
</gene>
<name>A0AAW3ZH36_9GAMM</name>